<reference evidence="1 2" key="2">
    <citation type="journal article" date="2022" name="Mol. Ecol. Resour.">
        <title>The genomes of chicory, endive, great burdock and yacon provide insights into Asteraceae paleo-polyploidization history and plant inulin production.</title>
        <authorList>
            <person name="Fan W."/>
            <person name="Wang S."/>
            <person name="Wang H."/>
            <person name="Wang A."/>
            <person name="Jiang F."/>
            <person name="Liu H."/>
            <person name="Zhao H."/>
            <person name="Xu D."/>
            <person name="Zhang Y."/>
        </authorList>
    </citation>
    <scope>NUCLEOTIDE SEQUENCE [LARGE SCALE GENOMIC DNA]</scope>
    <source>
        <strain evidence="2">cv. Punajuju</strain>
        <tissue evidence="1">Leaves</tissue>
    </source>
</reference>
<comment type="caution">
    <text evidence="1">The sequence shown here is derived from an EMBL/GenBank/DDBJ whole genome shotgun (WGS) entry which is preliminary data.</text>
</comment>
<gene>
    <name evidence="1" type="ORF">L2E82_08262</name>
</gene>
<organism evidence="1 2">
    <name type="scientific">Cichorium intybus</name>
    <name type="common">Chicory</name>
    <dbReference type="NCBI Taxonomy" id="13427"/>
    <lineage>
        <taxon>Eukaryota</taxon>
        <taxon>Viridiplantae</taxon>
        <taxon>Streptophyta</taxon>
        <taxon>Embryophyta</taxon>
        <taxon>Tracheophyta</taxon>
        <taxon>Spermatophyta</taxon>
        <taxon>Magnoliopsida</taxon>
        <taxon>eudicotyledons</taxon>
        <taxon>Gunneridae</taxon>
        <taxon>Pentapetalae</taxon>
        <taxon>asterids</taxon>
        <taxon>campanulids</taxon>
        <taxon>Asterales</taxon>
        <taxon>Asteraceae</taxon>
        <taxon>Cichorioideae</taxon>
        <taxon>Cichorieae</taxon>
        <taxon>Cichoriinae</taxon>
        <taxon>Cichorium</taxon>
    </lineage>
</organism>
<sequence>MGMKTGVVVFMLFSFFILISSSAQVNPPNLNGAHGTPSANPHREQGVSPPQHRPPPSSRPGNGRQQPISYDSMSKNLPGCNANINGDCGGKYKFDRKCNAYEHYYSMDTTKDKKIQPTPMASSSSSYAAAKPALDWFGLILSLGVVSTNL</sequence>
<name>A0ACB9G5S5_CICIN</name>
<proteinExistence type="predicted"/>
<keyword evidence="2" id="KW-1185">Reference proteome</keyword>
<accession>A0ACB9G5S5</accession>
<dbReference type="EMBL" id="CM042010">
    <property type="protein sequence ID" value="KAI3778874.1"/>
    <property type="molecule type" value="Genomic_DNA"/>
</dbReference>
<evidence type="ECO:0000313" key="2">
    <source>
        <dbReference type="Proteomes" id="UP001055811"/>
    </source>
</evidence>
<protein>
    <submittedName>
        <fullName evidence="1">Uncharacterized protein</fullName>
    </submittedName>
</protein>
<evidence type="ECO:0000313" key="1">
    <source>
        <dbReference type="EMBL" id="KAI3778874.1"/>
    </source>
</evidence>
<reference evidence="2" key="1">
    <citation type="journal article" date="2022" name="Mol. Ecol. Resour.">
        <title>The genomes of chicory, endive, great burdock and yacon provide insights into Asteraceae palaeo-polyploidization history and plant inulin production.</title>
        <authorList>
            <person name="Fan W."/>
            <person name="Wang S."/>
            <person name="Wang H."/>
            <person name="Wang A."/>
            <person name="Jiang F."/>
            <person name="Liu H."/>
            <person name="Zhao H."/>
            <person name="Xu D."/>
            <person name="Zhang Y."/>
        </authorList>
    </citation>
    <scope>NUCLEOTIDE SEQUENCE [LARGE SCALE GENOMIC DNA]</scope>
    <source>
        <strain evidence="2">cv. Punajuju</strain>
    </source>
</reference>
<dbReference type="Proteomes" id="UP001055811">
    <property type="component" value="Linkage Group LG02"/>
</dbReference>